<proteinExistence type="predicted"/>
<evidence type="ECO:0000313" key="4">
    <source>
        <dbReference type="EnsemblPlants" id="OB03G28130.1"/>
    </source>
</evidence>
<dbReference type="InterPro" id="IPR046848">
    <property type="entry name" value="E_motif"/>
</dbReference>
<dbReference type="STRING" id="4533.J3LP37"/>
<evidence type="ECO:0000256" key="1">
    <source>
        <dbReference type="ARBA" id="ARBA00022737"/>
    </source>
</evidence>
<reference evidence="4" key="1">
    <citation type="journal article" date="2013" name="Nat. Commun.">
        <title>Whole-genome sequencing of Oryza brachyantha reveals mechanisms underlying Oryza genome evolution.</title>
        <authorList>
            <person name="Chen J."/>
            <person name="Huang Q."/>
            <person name="Gao D."/>
            <person name="Wang J."/>
            <person name="Lang Y."/>
            <person name="Liu T."/>
            <person name="Li B."/>
            <person name="Bai Z."/>
            <person name="Luis Goicoechea J."/>
            <person name="Liang C."/>
            <person name="Chen C."/>
            <person name="Zhang W."/>
            <person name="Sun S."/>
            <person name="Liao Y."/>
            <person name="Zhang X."/>
            <person name="Yang L."/>
            <person name="Song C."/>
            <person name="Wang M."/>
            <person name="Shi J."/>
            <person name="Liu G."/>
            <person name="Liu J."/>
            <person name="Zhou H."/>
            <person name="Zhou W."/>
            <person name="Yu Q."/>
            <person name="An N."/>
            <person name="Chen Y."/>
            <person name="Cai Q."/>
            <person name="Wang B."/>
            <person name="Liu B."/>
            <person name="Min J."/>
            <person name="Huang Y."/>
            <person name="Wu H."/>
            <person name="Li Z."/>
            <person name="Zhang Y."/>
            <person name="Yin Y."/>
            <person name="Song W."/>
            <person name="Jiang J."/>
            <person name="Jackson S.A."/>
            <person name="Wing R.A."/>
            <person name="Wang J."/>
            <person name="Chen M."/>
        </authorList>
    </citation>
    <scope>NUCLEOTIDE SEQUENCE [LARGE SCALE GENOMIC DNA]</scope>
    <source>
        <strain evidence="4">cv. IRGC 101232</strain>
    </source>
</reference>
<dbReference type="FunFam" id="1.25.40.10:FF:001647">
    <property type="entry name" value="Os03g0369700 protein"/>
    <property type="match status" value="1"/>
</dbReference>
<feature type="repeat" description="PPR" evidence="3">
    <location>
        <begin position="229"/>
        <end position="264"/>
    </location>
</feature>
<dbReference type="OrthoDB" id="185373at2759"/>
<keyword evidence="5" id="KW-1185">Reference proteome</keyword>
<reference evidence="4" key="2">
    <citation type="submission" date="2013-04" db="UniProtKB">
        <authorList>
            <consortium name="EnsemblPlants"/>
        </authorList>
    </citation>
    <scope>IDENTIFICATION</scope>
</reference>
<evidence type="ECO:0000313" key="5">
    <source>
        <dbReference type="Proteomes" id="UP000006038"/>
    </source>
</evidence>
<dbReference type="RefSeq" id="XP_006651422.3">
    <property type="nucleotide sequence ID" value="XM_006651359.3"/>
</dbReference>
<evidence type="ECO:0000256" key="3">
    <source>
        <dbReference type="PROSITE-ProRule" id="PRU00708"/>
    </source>
</evidence>
<dbReference type="Gramene" id="OB03G28130.1">
    <property type="protein sequence ID" value="OB03G28130.1"/>
    <property type="gene ID" value="OB03G28130"/>
</dbReference>
<dbReference type="AlphaFoldDB" id="J3LP37"/>
<dbReference type="InterPro" id="IPR011990">
    <property type="entry name" value="TPR-like_helical_dom_sf"/>
</dbReference>
<name>J3LP37_ORYBR</name>
<dbReference type="Pfam" id="PF13812">
    <property type="entry name" value="PPR_3"/>
    <property type="match status" value="1"/>
</dbReference>
<dbReference type="FunFam" id="1.25.40.10:FF:000920">
    <property type="entry name" value="Os03g0369700 protein"/>
    <property type="match status" value="1"/>
</dbReference>
<feature type="repeat" description="PPR" evidence="3">
    <location>
        <begin position="300"/>
        <end position="330"/>
    </location>
</feature>
<dbReference type="GO" id="GO:0009451">
    <property type="term" value="P:RNA modification"/>
    <property type="evidence" value="ECO:0007669"/>
    <property type="project" value="InterPro"/>
</dbReference>
<dbReference type="EnsemblPlants" id="OB03G28130.1">
    <property type="protein sequence ID" value="OB03G28130.1"/>
    <property type="gene ID" value="OB03G28130"/>
</dbReference>
<evidence type="ECO:0008006" key="6">
    <source>
        <dbReference type="Google" id="ProtNLM"/>
    </source>
</evidence>
<dbReference type="PROSITE" id="PS51375">
    <property type="entry name" value="PPR"/>
    <property type="match status" value="3"/>
</dbReference>
<evidence type="ECO:0000256" key="2">
    <source>
        <dbReference type="ARBA" id="ARBA00022946"/>
    </source>
</evidence>
<dbReference type="KEGG" id="obr:102714721"/>
<protein>
    <recommendedName>
        <fullName evidence="6">Pentacotripeptide-repeat region of PRORP domain-containing protein</fullName>
    </recommendedName>
</protein>
<feature type="repeat" description="PPR" evidence="3">
    <location>
        <begin position="331"/>
        <end position="365"/>
    </location>
</feature>
<keyword evidence="2" id="KW-0809">Transit peptide</keyword>
<dbReference type="OMA" id="MKPKMEH"/>
<dbReference type="Pfam" id="PF20431">
    <property type="entry name" value="E_motif"/>
    <property type="match status" value="1"/>
</dbReference>
<dbReference type="eggNOG" id="KOG4197">
    <property type="taxonomic scope" value="Eukaryota"/>
</dbReference>
<sequence>MKPNGKHRDPNMQQQGSVPRYLRTAGALAAVVQSFIDEYPTRRGCQTLHAQLLTSGLRPTAVGGGGGDLSIKLLILHLRCGSHHNARAVFDEMPSPTHAAHNYLAAGYFRLGLPEEALGVVRRLARRTGRVNLLVLSMALKLSAALAMPRAVREVHARVVRSVVKPDDVLFAALVDAYVKSALLGYARRVFDVMPTRSVVSSTALIVGCMNEGLYEDAEKLFKGMDEKDVVVYNAMVEGYSNKEDTAENSMEVFKAMQRARFRPTVSTFVSVLGACSLMSSPELGEQVHCQVIKNSLFSNIKAGSALLDMYSKCGRVEDGRRIFDRMAERNVITWTSMIDGYGKNGLSDEALRLFDQIRRRSHRRQDDARPNHATFLSALSACARAGLVSEGQELFQSMERDHALEPRMEHYACMVDLLGRFGSVRRAHDFIRGMPAAARPSSDVWAALLGAATLHGDVEVADLAAREVFELSRAGSRQRPGAYMAMSNTLAAAGEWDGVRHVREMMRRRGVLKDAACSWVGSDK</sequence>
<organism evidence="4">
    <name type="scientific">Oryza brachyantha</name>
    <name type="common">malo sina</name>
    <dbReference type="NCBI Taxonomy" id="4533"/>
    <lineage>
        <taxon>Eukaryota</taxon>
        <taxon>Viridiplantae</taxon>
        <taxon>Streptophyta</taxon>
        <taxon>Embryophyta</taxon>
        <taxon>Tracheophyta</taxon>
        <taxon>Spermatophyta</taxon>
        <taxon>Magnoliopsida</taxon>
        <taxon>Liliopsida</taxon>
        <taxon>Poales</taxon>
        <taxon>Poaceae</taxon>
        <taxon>BOP clade</taxon>
        <taxon>Oryzoideae</taxon>
        <taxon>Oryzeae</taxon>
        <taxon>Oryzinae</taxon>
        <taxon>Oryza</taxon>
    </lineage>
</organism>
<dbReference type="InterPro" id="IPR046960">
    <property type="entry name" value="PPR_At4g14850-like_plant"/>
</dbReference>
<keyword evidence="1" id="KW-0677">Repeat</keyword>
<dbReference type="Gene3D" id="1.25.40.10">
    <property type="entry name" value="Tetratricopeptide repeat domain"/>
    <property type="match status" value="3"/>
</dbReference>
<dbReference type="HOGENOM" id="CLU_002706_0_2_1"/>
<accession>J3LP37</accession>
<dbReference type="GeneID" id="102714721"/>
<dbReference type="PANTHER" id="PTHR47926">
    <property type="entry name" value="PENTATRICOPEPTIDE REPEAT-CONTAINING PROTEIN"/>
    <property type="match status" value="1"/>
</dbReference>
<dbReference type="PANTHER" id="PTHR47926:SF535">
    <property type="entry name" value="PENTACOTRIPEPTIDE-REPEAT REGION OF PRORP DOMAIN-CONTAINING PROTEIN"/>
    <property type="match status" value="1"/>
</dbReference>
<dbReference type="Proteomes" id="UP000006038">
    <property type="component" value="Chromosome 3"/>
</dbReference>
<gene>
    <name evidence="4" type="primary">LOC102714721</name>
</gene>
<dbReference type="GO" id="GO:0003723">
    <property type="term" value="F:RNA binding"/>
    <property type="evidence" value="ECO:0007669"/>
    <property type="project" value="InterPro"/>
</dbReference>
<dbReference type="Pfam" id="PF01535">
    <property type="entry name" value="PPR"/>
    <property type="match status" value="4"/>
</dbReference>
<dbReference type="InterPro" id="IPR002885">
    <property type="entry name" value="PPR_rpt"/>
</dbReference>
<dbReference type="NCBIfam" id="TIGR00756">
    <property type="entry name" value="PPR"/>
    <property type="match status" value="4"/>
</dbReference>